<dbReference type="InterPro" id="IPR003848">
    <property type="entry name" value="DUF218"/>
</dbReference>
<name>A0A401IN20_APHSA</name>
<protein>
    <recommendedName>
        <fullName evidence="1">DUF218 domain-containing protein</fullName>
    </recommendedName>
</protein>
<reference evidence="3" key="1">
    <citation type="submission" date="2017-05" db="EMBL/GenBank/DDBJ databases">
        <title>Physiological properties and genetic analysis related to exopolysaccharide production of fresh-water unicellular cyanobacterium Aphanothece sacrum, Suizenji Nori, that has been cultured as a food source in Japan.</title>
        <authorList>
            <person name="Kanesaki Y."/>
            <person name="Yoshikawa S."/>
            <person name="Ohki K."/>
        </authorList>
    </citation>
    <scope>NUCLEOTIDE SEQUENCE [LARGE SCALE GENOMIC DNA]</scope>
    <source>
        <strain evidence="3">FPU1</strain>
    </source>
</reference>
<dbReference type="Gene3D" id="3.40.50.620">
    <property type="entry name" value="HUPs"/>
    <property type="match status" value="1"/>
</dbReference>
<evidence type="ECO:0000313" key="2">
    <source>
        <dbReference type="EMBL" id="GBF82643.1"/>
    </source>
</evidence>
<evidence type="ECO:0000259" key="1">
    <source>
        <dbReference type="Pfam" id="PF02698"/>
    </source>
</evidence>
<accession>A0A401IN20</accession>
<sequence length="188" mass="20920">MVKLPINSSKPVDAILVLGGSIQREMYAATLASQSPDLPIIISQGSKEPCIWQIFQRQLAPNKKVWLEKCANSTFENFVFSVPLLHRWGVHKVKVITSGTHLPRAKWLAQIHLGAQGMAVEIEIVKEWGVPGNRESTLKTQLDVARSLIWAVLSQIVHPPCFNLIPLNEVNLSAWEQEGFVCEHQGGV</sequence>
<dbReference type="Pfam" id="PF02698">
    <property type="entry name" value="DUF218"/>
    <property type="match status" value="1"/>
</dbReference>
<gene>
    <name evidence="2" type="ORF">AsFPU1_4073</name>
</gene>
<dbReference type="Proteomes" id="UP000287247">
    <property type="component" value="Unassembled WGS sequence"/>
</dbReference>
<comment type="caution">
    <text evidence="2">The sequence shown here is derived from an EMBL/GenBank/DDBJ whole genome shotgun (WGS) entry which is preliminary data.</text>
</comment>
<dbReference type="InterPro" id="IPR014729">
    <property type="entry name" value="Rossmann-like_a/b/a_fold"/>
</dbReference>
<dbReference type="EMBL" id="BDQK01000017">
    <property type="protein sequence ID" value="GBF82643.1"/>
    <property type="molecule type" value="Genomic_DNA"/>
</dbReference>
<dbReference type="AlphaFoldDB" id="A0A401IN20"/>
<dbReference type="CDD" id="cd06259">
    <property type="entry name" value="YdcF-like"/>
    <property type="match status" value="1"/>
</dbReference>
<organism evidence="2 3">
    <name type="scientific">Aphanothece sacrum FPU1</name>
    <dbReference type="NCBI Taxonomy" id="1920663"/>
    <lineage>
        <taxon>Bacteria</taxon>
        <taxon>Bacillati</taxon>
        <taxon>Cyanobacteriota</taxon>
        <taxon>Cyanophyceae</taxon>
        <taxon>Oscillatoriophycideae</taxon>
        <taxon>Chroococcales</taxon>
        <taxon>Aphanothecaceae</taxon>
        <taxon>Aphanothece</taxon>
    </lineage>
</organism>
<keyword evidence="3" id="KW-1185">Reference proteome</keyword>
<feature type="domain" description="DUF218" evidence="1">
    <location>
        <begin position="13"/>
        <end position="114"/>
    </location>
</feature>
<evidence type="ECO:0000313" key="3">
    <source>
        <dbReference type="Proteomes" id="UP000287247"/>
    </source>
</evidence>
<proteinExistence type="predicted"/>